<evidence type="ECO:0000313" key="3">
    <source>
        <dbReference type="EMBL" id="MFL0252355.1"/>
    </source>
</evidence>
<dbReference type="CDD" id="cd19963">
    <property type="entry name" value="PBP1_BMP-like"/>
    <property type="match status" value="1"/>
</dbReference>
<dbReference type="Proteomes" id="UP001623592">
    <property type="component" value="Unassembled WGS sequence"/>
</dbReference>
<sequence>MTADEHYKIALKKGRSDYSLNGSLPFLEKILKNKEIVATIDLGIFEIPLKKIIGTYSHLRSVCFSKNFLPLMEEKSEFRSKWVALCDSHLSEGINHPIKVYEYLNQYFVIEGNKRVSVLKYFDAFAISAEIIRLIPKKDKKNTRNCIYYEFLDFYNKTKINSIWFTKKHSFKKLGKLLENYEPPEDDLVNDKYKHFVSFVYNTFRTVYLNAGGQKLPITTGDAFLEYAKIYGIKEPIDEIQLSKTIKEFMKELIHFKEDDVEIQTDSEDSSNSMLSTISNLISPSKKLKVGFVYARTIASSGWTYGHELGRQYVEDVLSGQVSTKYIEDVPENEDAYFSIKALAEEGYNVIFTTSPIFRTATLKCALEYPQIKFFNCSDDKPYEHMSCYFGRIYEPRFLTGLIAGAMTKTNLIGYSATSPTSEVIASINSFALGAKIVNPYSKIKVSWTREWNSHAKFTNIDSMLLSKGCDIISNRNLKIPRDETKKYGVYSMLCSFDKDKNIPSKYLAAPIWNWGIYYEKILNNILNDTFGTILNMFNSNSKLISFWYGMDVGVVDIYYSKKYVPIEVQRLVEAMKKMITTYEFTPFMGPIYDNKGNLKLEEDEVAPSEDILSMKWFVDNVDVDEYVE</sequence>
<keyword evidence="1" id="KW-0732">Signal</keyword>
<dbReference type="PANTHER" id="PTHR43208">
    <property type="entry name" value="ABC TRANSPORTER SUBSTRATE-BINDING PROTEIN"/>
    <property type="match status" value="1"/>
</dbReference>
<dbReference type="Gene3D" id="3.40.50.2300">
    <property type="match status" value="2"/>
</dbReference>
<dbReference type="InterPro" id="IPR003760">
    <property type="entry name" value="PnrA-like"/>
</dbReference>
<feature type="domain" description="ABC transporter substrate-binding protein PnrA-like" evidence="2">
    <location>
        <begin position="288"/>
        <end position="559"/>
    </location>
</feature>
<gene>
    <name evidence="3" type="ORF">ACJDT4_18250</name>
</gene>
<dbReference type="EMBL" id="JBJIAA010000016">
    <property type="protein sequence ID" value="MFL0252355.1"/>
    <property type="molecule type" value="Genomic_DNA"/>
</dbReference>
<dbReference type="PANTHER" id="PTHR43208:SF1">
    <property type="entry name" value="ABC TRANSPORTER SUBSTRATE-BINDING PROTEIN"/>
    <property type="match status" value="1"/>
</dbReference>
<dbReference type="RefSeq" id="WP_406789011.1">
    <property type="nucleotide sequence ID" value="NZ_JBJIAA010000016.1"/>
</dbReference>
<evidence type="ECO:0000256" key="1">
    <source>
        <dbReference type="ARBA" id="ARBA00022729"/>
    </source>
</evidence>
<keyword evidence="4" id="KW-1185">Reference proteome</keyword>
<comment type="caution">
    <text evidence="3">The sequence shown here is derived from an EMBL/GenBank/DDBJ whole genome shotgun (WGS) entry which is preliminary data.</text>
</comment>
<name>A0ABW8TIP0_9CLOT</name>
<evidence type="ECO:0000259" key="2">
    <source>
        <dbReference type="Pfam" id="PF02608"/>
    </source>
</evidence>
<dbReference type="InterPro" id="IPR052910">
    <property type="entry name" value="ABC-Purine-Binding"/>
</dbReference>
<reference evidence="3 4" key="1">
    <citation type="submission" date="2024-11" db="EMBL/GenBank/DDBJ databases">
        <authorList>
            <person name="Heng Y.C."/>
            <person name="Lim A.C.H."/>
            <person name="Lee J.K.Y."/>
            <person name="Kittelmann S."/>
        </authorList>
    </citation>
    <scope>NUCLEOTIDE SEQUENCE [LARGE SCALE GENOMIC DNA]</scope>
    <source>
        <strain evidence="3 4">WILCCON 0114</strain>
    </source>
</reference>
<dbReference type="Pfam" id="PF02608">
    <property type="entry name" value="Bmp"/>
    <property type="match status" value="1"/>
</dbReference>
<proteinExistence type="predicted"/>
<protein>
    <submittedName>
        <fullName evidence="3">BMP family ABC transporter substrate-binding protein</fullName>
    </submittedName>
</protein>
<accession>A0ABW8TIP0</accession>
<organism evidence="3 4">
    <name type="scientific">Clostridium neuense</name>
    <dbReference type="NCBI Taxonomy" id="1728934"/>
    <lineage>
        <taxon>Bacteria</taxon>
        <taxon>Bacillati</taxon>
        <taxon>Bacillota</taxon>
        <taxon>Clostridia</taxon>
        <taxon>Eubacteriales</taxon>
        <taxon>Clostridiaceae</taxon>
        <taxon>Clostridium</taxon>
    </lineage>
</organism>
<evidence type="ECO:0000313" key="4">
    <source>
        <dbReference type="Proteomes" id="UP001623592"/>
    </source>
</evidence>